<feature type="transmembrane region" description="Helical" evidence="9">
    <location>
        <begin position="231"/>
        <end position="250"/>
    </location>
</feature>
<dbReference type="InParanoid" id="A0A1D2VS41"/>
<evidence type="ECO:0000256" key="9">
    <source>
        <dbReference type="SAM" id="Phobius"/>
    </source>
</evidence>
<comment type="subcellular location">
    <subcellularLocation>
        <location evidence="1">Membrane</location>
        <topology evidence="1">Multi-pass membrane protein</topology>
    </subcellularLocation>
</comment>
<dbReference type="InterPro" id="IPR004841">
    <property type="entry name" value="AA-permease/SLC12A_dom"/>
</dbReference>
<feature type="domain" description="Amino acid permease/ SLC12A" evidence="10">
    <location>
        <begin position="124"/>
        <end position="587"/>
    </location>
</feature>
<dbReference type="PANTHER" id="PTHR43341">
    <property type="entry name" value="AMINO ACID PERMEASE"/>
    <property type="match status" value="1"/>
</dbReference>
<feature type="transmembrane region" description="Helical" evidence="9">
    <location>
        <begin position="482"/>
        <end position="506"/>
    </location>
</feature>
<dbReference type="EMBL" id="KV454475">
    <property type="protein sequence ID" value="ODV64421.1"/>
    <property type="molecule type" value="Genomic_DNA"/>
</dbReference>
<protein>
    <recommendedName>
        <fullName evidence="10">Amino acid permease/ SLC12A domain-containing protein</fullName>
    </recommendedName>
</protein>
<accession>A0A1D2VS41</accession>
<gene>
    <name evidence="11" type="ORF">ASCRUDRAFT_79264</name>
</gene>
<evidence type="ECO:0000256" key="4">
    <source>
        <dbReference type="ARBA" id="ARBA00022692"/>
    </source>
</evidence>
<evidence type="ECO:0000256" key="6">
    <source>
        <dbReference type="ARBA" id="ARBA00022989"/>
    </source>
</evidence>
<evidence type="ECO:0000256" key="8">
    <source>
        <dbReference type="SAM" id="MobiDB-lite"/>
    </source>
</evidence>
<dbReference type="Proteomes" id="UP000095038">
    <property type="component" value="Unassembled WGS sequence"/>
</dbReference>
<keyword evidence="6 9" id="KW-1133">Transmembrane helix</keyword>
<dbReference type="GeneID" id="30967994"/>
<sequence length="637" mass="70811">MPCILKFNIIKLTEFSRNHQIQAFQEENYDLVFFFNQTQSSSVTISCGPLSFTENNDTLSIAANNQTENNNQEPATRPSIDTSSTSSTIYRQVSYELHQVISEQPLAVTSGHKLIHSLKAKEISSICLCTVFGTGLIVSSASSLATAGPISLLIAFSIMGFVTVQVINSLAEMATYIPLPNGYSGYTSRYLDPSLGYALGYCYLLSNLICGPNQLTAGVLVIQYWISNEKVNAGVWITILMIIVTATNTIRVGKFGVLTTVIISIKLLILIGVIILLFLLFLGGGPKHDTIGFRYWKDPGVFAPYSDTLEENTGKFVSFLSVLVSAAYSYLGAETFVVTAGESVHPRRTIPKARKLIIYPLVSIYVITILFIGLCVPYNDESLVEIEPYSSPIIIAIQNASIQILPDIFNACILIFILSAAISTFYISTRVLYGLSVSGSCFKIFSKTSNVGIPYYTIGFVTVFNTLAYMNTTQQSKEVFNYLVDAIGSLGLILWDCILMTHLYFIKAFQKQGLNRKIELKYITAGSPYTTIVALVLSVILTLITNFTVFIDIGNGFDYKSFISGYIGIPIFFIFFIIHKLVFKTSFIKPEETDLYFYKDFVDAEEEEYLKANENQKDFKNSSVLSRISRFFSKVLD</sequence>
<dbReference type="GO" id="GO:0016020">
    <property type="term" value="C:membrane"/>
    <property type="evidence" value="ECO:0007669"/>
    <property type="project" value="UniProtKB-SubCell"/>
</dbReference>
<feature type="transmembrane region" description="Helical" evidence="9">
    <location>
        <begin position="123"/>
        <end position="144"/>
    </location>
</feature>
<proteinExistence type="inferred from homology"/>
<organism evidence="11 12">
    <name type="scientific">Ascoidea rubescens DSM 1968</name>
    <dbReference type="NCBI Taxonomy" id="1344418"/>
    <lineage>
        <taxon>Eukaryota</taxon>
        <taxon>Fungi</taxon>
        <taxon>Dikarya</taxon>
        <taxon>Ascomycota</taxon>
        <taxon>Saccharomycotina</taxon>
        <taxon>Saccharomycetes</taxon>
        <taxon>Ascoideaceae</taxon>
        <taxon>Ascoidea</taxon>
    </lineage>
</organism>
<keyword evidence="12" id="KW-1185">Reference proteome</keyword>
<evidence type="ECO:0000256" key="1">
    <source>
        <dbReference type="ARBA" id="ARBA00004141"/>
    </source>
</evidence>
<dbReference type="GO" id="GO:0015171">
    <property type="term" value="F:amino acid transmembrane transporter activity"/>
    <property type="evidence" value="ECO:0007669"/>
    <property type="project" value="TreeGrafter"/>
</dbReference>
<dbReference type="InterPro" id="IPR050524">
    <property type="entry name" value="APC_YAT"/>
</dbReference>
<dbReference type="PANTHER" id="PTHR43341:SF9">
    <property type="entry name" value="DICARBOXYLIC AMINO ACID PERMEASE"/>
    <property type="match status" value="1"/>
</dbReference>
<evidence type="ECO:0000313" key="11">
    <source>
        <dbReference type="EMBL" id="ODV64421.1"/>
    </source>
</evidence>
<evidence type="ECO:0000256" key="7">
    <source>
        <dbReference type="ARBA" id="ARBA00023136"/>
    </source>
</evidence>
<dbReference type="RefSeq" id="XP_020050728.1">
    <property type="nucleotide sequence ID" value="XM_020194358.1"/>
</dbReference>
<evidence type="ECO:0000313" key="12">
    <source>
        <dbReference type="Proteomes" id="UP000095038"/>
    </source>
</evidence>
<feature type="transmembrane region" description="Helical" evidence="9">
    <location>
        <begin position="150"/>
        <end position="177"/>
    </location>
</feature>
<feature type="transmembrane region" description="Helical" evidence="9">
    <location>
        <begin position="408"/>
        <end position="433"/>
    </location>
</feature>
<keyword evidence="5" id="KW-0029">Amino-acid transport</keyword>
<evidence type="ECO:0000256" key="3">
    <source>
        <dbReference type="ARBA" id="ARBA00022448"/>
    </source>
</evidence>
<feature type="transmembrane region" description="Helical" evidence="9">
    <location>
        <begin position="563"/>
        <end position="583"/>
    </location>
</feature>
<evidence type="ECO:0000259" key="10">
    <source>
        <dbReference type="Pfam" id="PF00324"/>
    </source>
</evidence>
<keyword evidence="7 9" id="KW-0472">Membrane</keyword>
<comment type="similarity">
    <text evidence="2">Belongs to the amino acid-polyamine-organocation (APC) superfamily. YAT (TC 2.A.3.10) family.</text>
</comment>
<dbReference type="InterPro" id="IPR004840">
    <property type="entry name" value="Amino_acid_permease_CS"/>
</dbReference>
<dbReference type="AlphaFoldDB" id="A0A1D2VS41"/>
<dbReference type="STRING" id="1344418.A0A1D2VS41"/>
<feature type="transmembrane region" description="Helical" evidence="9">
    <location>
        <begin position="527"/>
        <end position="551"/>
    </location>
</feature>
<reference evidence="12" key="1">
    <citation type="submission" date="2016-05" db="EMBL/GenBank/DDBJ databases">
        <title>Comparative genomics of biotechnologically important yeasts.</title>
        <authorList>
            <consortium name="DOE Joint Genome Institute"/>
            <person name="Riley R."/>
            <person name="Haridas S."/>
            <person name="Wolfe K.H."/>
            <person name="Lopes M.R."/>
            <person name="Hittinger C.T."/>
            <person name="Goker M."/>
            <person name="Salamov A."/>
            <person name="Wisecaver J."/>
            <person name="Long T.M."/>
            <person name="Aerts A.L."/>
            <person name="Barry K."/>
            <person name="Choi C."/>
            <person name="Clum A."/>
            <person name="Coughlan A.Y."/>
            <person name="Deshpande S."/>
            <person name="Douglass A.P."/>
            <person name="Hanson S.J."/>
            <person name="Klenk H.-P."/>
            <person name="Labutti K."/>
            <person name="Lapidus A."/>
            <person name="Lindquist E."/>
            <person name="Lipzen A."/>
            <person name="Meier-Kolthoff J.P."/>
            <person name="Ohm R.A."/>
            <person name="Otillar R.P."/>
            <person name="Pangilinan J."/>
            <person name="Peng Y."/>
            <person name="Rokas A."/>
            <person name="Rosa C.A."/>
            <person name="Scheuner C."/>
            <person name="Sibirny A.A."/>
            <person name="Slot J.C."/>
            <person name="Stielow J.B."/>
            <person name="Sun H."/>
            <person name="Kurtzman C.P."/>
            <person name="Blackwell M."/>
            <person name="Grigoriev I.V."/>
            <person name="Jeffries T.W."/>
        </authorList>
    </citation>
    <scope>NUCLEOTIDE SEQUENCE [LARGE SCALE GENOMIC DNA]</scope>
    <source>
        <strain evidence="12">DSM 1968</strain>
    </source>
</reference>
<dbReference type="PROSITE" id="PS00218">
    <property type="entry name" value="AMINO_ACID_PERMEASE_1"/>
    <property type="match status" value="1"/>
</dbReference>
<feature type="transmembrane region" description="Helical" evidence="9">
    <location>
        <begin position="453"/>
        <end position="470"/>
    </location>
</feature>
<dbReference type="Pfam" id="PF00324">
    <property type="entry name" value="AA_permease"/>
    <property type="match status" value="1"/>
</dbReference>
<feature type="transmembrane region" description="Helical" evidence="9">
    <location>
        <begin position="357"/>
        <end position="379"/>
    </location>
</feature>
<feature type="region of interest" description="Disordered" evidence="8">
    <location>
        <begin position="65"/>
        <end position="85"/>
    </location>
</feature>
<feature type="transmembrane region" description="Helical" evidence="9">
    <location>
        <begin position="257"/>
        <end position="282"/>
    </location>
</feature>
<evidence type="ECO:0000256" key="2">
    <source>
        <dbReference type="ARBA" id="ARBA00006983"/>
    </source>
</evidence>
<evidence type="ECO:0000256" key="5">
    <source>
        <dbReference type="ARBA" id="ARBA00022970"/>
    </source>
</evidence>
<dbReference type="OrthoDB" id="3900342at2759"/>
<keyword evidence="3" id="KW-0813">Transport</keyword>
<dbReference type="Gene3D" id="1.20.1740.10">
    <property type="entry name" value="Amino acid/polyamine transporter I"/>
    <property type="match status" value="1"/>
</dbReference>
<keyword evidence="4 9" id="KW-0812">Transmembrane</keyword>
<name>A0A1D2VS41_9ASCO</name>